<dbReference type="SMART" id="SM00822">
    <property type="entry name" value="PKS_KR"/>
    <property type="match status" value="1"/>
</dbReference>
<dbReference type="PROSITE" id="PS52019">
    <property type="entry name" value="PKS_MFAS_DH"/>
    <property type="match status" value="1"/>
</dbReference>
<name>A0A9P8RHS2_9PEZI</name>
<dbReference type="InterPro" id="IPR016039">
    <property type="entry name" value="Thiolase-like"/>
</dbReference>
<evidence type="ECO:0000256" key="6">
    <source>
        <dbReference type="ARBA" id="ARBA00023268"/>
    </source>
</evidence>
<protein>
    <submittedName>
        <fullName evidence="12">Fatty acid synthase S-acetyltransferase</fullName>
    </submittedName>
</protein>
<evidence type="ECO:0000256" key="7">
    <source>
        <dbReference type="ARBA" id="ARBA00023315"/>
    </source>
</evidence>
<dbReference type="SMART" id="SM00825">
    <property type="entry name" value="PKS_KS"/>
    <property type="match status" value="1"/>
</dbReference>
<keyword evidence="13" id="KW-1185">Reference proteome</keyword>
<dbReference type="InterPro" id="IPR032821">
    <property type="entry name" value="PKS_assoc"/>
</dbReference>
<dbReference type="InterPro" id="IPR057326">
    <property type="entry name" value="KR_dom"/>
</dbReference>
<keyword evidence="1" id="KW-0596">Phosphopantetheine</keyword>
<dbReference type="InterPro" id="IPR018201">
    <property type="entry name" value="Ketoacyl_synth_AS"/>
</dbReference>
<evidence type="ECO:0000259" key="11">
    <source>
        <dbReference type="PROSITE" id="PS52019"/>
    </source>
</evidence>
<dbReference type="InterPro" id="IPR042104">
    <property type="entry name" value="PKS_dehydratase_sf"/>
</dbReference>
<dbReference type="Pfam" id="PF00698">
    <property type="entry name" value="Acyl_transf_1"/>
    <property type="match status" value="1"/>
</dbReference>
<dbReference type="CDD" id="cd05195">
    <property type="entry name" value="enoyl_red"/>
    <property type="match status" value="1"/>
</dbReference>
<keyword evidence="4" id="KW-0521">NADP</keyword>
<evidence type="ECO:0000256" key="4">
    <source>
        <dbReference type="ARBA" id="ARBA00022857"/>
    </source>
</evidence>
<dbReference type="InterPro" id="IPR001227">
    <property type="entry name" value="Ac_transferase_dom_sf"/>
</dbReference>
<dbReference type="Gene3D" id="3.40.50.720">
    <property type="entry name" value="NAD(P)-binding Rossmann-like Domain"/>
    <property type="match status" value="1"/>
</dbReference>
<dbReference type="SUPFAM" id="SSF52151">
    <property type="entry name" value="FabD/lysophospholipase-like"/>
    <property type="match status" value="1"/>
</dbReference>
<dbReference type="Proteomes" id="UP000758603">
    <property type="component" value="Unassembled WGS sequence"/>
</dbReference>
<dbReference type="Gene3D" id="1.10.1200.10">
    <property type="entry name" value="ACP-like"/>
    <property type="match status" value="1"/>
</dbReference>
<dbReference type="SMART" id="SM00829">
    <property type="entry name" value="PKS_ER"/>
    <property type="match status" value="1"/>
</dbReference>
<evidence type="ECO:0000313" key="13">
    <source>
        <dbReference type="Proteomes" id="UP000758603"/>
    </source>
</evidence>
<dbReference type="Gene3D" id="3.40.50.150">
    <property type="entry name" value="Vaccinia Virus protein VP39"/>
    <property type="match status" value="1"/>
</dbReference>
<feature type="active site" description="Proton acceptor; for dehydratase activity" evidence="8">
    <location>
        <position position="1037"/>
    </location>
</feature>
<dbReference type="InterPro" id="IPR049900">
    <property type="entry name" value="PKS_mFAS_DH"/>
</dbReference>
<dbReference type="Pfam" id="PF16197">
    <property type="entry name" value="KAsynt_C_assoc"/>
    <property type="match status" value="1"/>
</dbReference>
<evidence type="ECO:0000256" key="3">
    <source>
        <dbReference type="ARBA" id="ARBA00022679"/>
    </source>
</evidence>
<dbReference type="InterPro" id="IPR011032">
    <property type="entry name" value="GroES-like_sf"/>
</dbReference>
<dbReference type="GO" id="GO:0004312">
    <property type="term" value="F:fatty acid synthase activity"/>
    <property type="evidence" value="ECO:0007669"/>
    <property type="project" value="TreeGrafter"/>
</dbReference>
<feature type="domain" description="Ketosynthase family 3 (KS3)" evidence="10">
    <location>
        <begin position="1"/>
        <end position="426"/>
    </location>
</feature>
<dbReference type="SUPFAM" id="SSF53901">
    <property type="entry name" value="Thiolase-like"/>
    <property type="match status" value="1"/>
</dbReference>
<dbReference type="SUPFAM" id="SSF50129">
    <property type="entry name" value="GroES-like"/>
    <property type="match status" value="1"/>
</dbReference>
<dbReference type="PANTHER" id="PTHR43775">
    <property type="entry name" value="FATTY ACID SYNTHASE"/>
    <property type="match status" value="1"/>
</dbReference>
<evidence type="ECO:0000256" key="5">
    <source>
        <dbReference type="ARBA" id="ARBA00023002"/>
    </source>
</evidence>
<dbReference type="GO" id="GO:0044550">
    <property type="term" value="P:secondary metabolite biosynthetic process"/>
    <property type="evidence" value="ECO:0007669"/>
    <property type="project" value="TreeGrafter"/>
</dbReference>
<dbReference type="SUPFAM" id="SSF55048">
    <property type="entry name" value="Probable ACP-binding domain of malonyl-CoA ACP transacylase"/>
    <property type="match status" value="1"/>
</dbReference>
<dbReference type="SMART" id="SM00823">
    <property type="entry name" value="PKS_PP"/>
    <property type="match status" value="1"/>
</dbReference>
<dbReference type="InterPro" id="IPR020807">
    <property type="entry name" value="PKS_DH"/>
</dbReference>
<dbReference type="SMART" id="SM00827">
    <property type="entry name" value="PKS_AT"/>
    <property type="match status" value="1"/>
</dbReference>
<dbReference type="InterPro" id="IPR016036">
    <property type="entry name" value="Malonyl_transacylase_ACP-bd"/>
</dbReference>
<dbReference type="SMART" id="SM00826">
    <property type="entry name" value="PKS_DH"/>
    <property type="match status" value="1"/>
</dbReference>
<dbReference type="CDD" id="cd02440">
    <property type="entry name" value="AdoMet_MTases"/>
    <property type="match status" value="1"/>
</dbReference>
<evidence type="ECO:0000256" key="1">
    <source>
        <dbReference type="ARBA" id="ARBA00022450"/>
    </source>
</evidence>
<dbReference type="InterPro" id="IPR050091">
    <property type="entry name" value="PKS_NRPS_Biosynth_Enz"/>
</dbReference>
<dbReference type="Gene3D" id="3.10.129.110">
    <property type="entry name" value="Polyketide synthase dehydratase"/>
    <property type="match status" value="1"/>
</dbReference>
<dbReference type="GO" id="GO:0006633">
    <property type="term" value="P:fatty acid biosynthetic process"/>
    <property type="evidence" value="ECO:0007669"/>
    <property type="project" value="InterPro"/>
</dbReference>
<evidence type="ECO:0000259" key="10">
    <source>
        <dbReference type="PROSITE" id="PS52004"/>
    </source>
</evidence>
<keyword evidence="7" id="KW-0012">Acyltransferase</keyword>
<dbReference type="EMBL" id="JAGPXC010000010">
    <property type="protein sequence ID" value="KAH6646092.1"/>
    <property type="molecule type" value="Genomic_DNA"/>
</dbReference>
<dbReference type="SUPFAM" id="SSF53335">
    <property type="entry name" value="S-adenosyl-L-methionine-dependent methyltransferases"/>
    <property type="match status" value="1"/>
</dbReference>
<dbReference type="InterPro" id="IPR014030">
    <property type="entry name" value="Ketoacyl_synth_N"/>
</dbReference>
<keyword evidence="6" id="KW-0511">Multifunctional enzyme</keyword>
<dbReference type="InterPro" id="IPR013217">
    <property type="entry name" value="Methyltransf_12"/>
</dbReference>
<dbReference type="GO" id="GO:0031177">
    <property type="term" value="F:phosphopantetheine binding"/>
    <property type="evidence" value="ECO:0007669"/>
    <property type="project" value="InterPro"/>
</dbReference>
<dbReference type="InterPro" id="IPR020843">
    <property type="entry name" value="ER"/>
</dbReference>
<dbReference type="PROSITE" id="PS00606">
    <property type="entry name" value="KS3_1"/>
    <property type="match status" value="1"/>
</dbReference>
<dbReference type="InterPro" id="IPR036736">
    <property type="entry name" value="ACP-like_sf"/>
</dbReference>
<dbReference type="GO" id="GO:1901336">
    <property type="term" value="P:lactone biosynthetic process"/>
    <property type="evidence" value="ECO:0007669"/>
    <property type="project" value="UniProtKB-ARBA"/>
</dbReference>
<dbReference type="Pfam" id="PF08659">
    <property type="entry name" value="KR"/>
    <property type="match status" value="1"/>
</dbReference>
<dbReference type="InterPro" id="IPR006162">
    <property type="entry name" value="Ppantetheine_attach_site"/>
</dbReference>
<dbReference type="InterPro" id="IPR009081">
    <property type="entry name" value="PP-bd_ACP"/>
</dbReference>
<dbReference type="FunFam" id="3.40.50.720:FF:000209">
    <property type="entry name" value="Polyketide synthase Pks12"/>
    <property type="match status" value="1"/>
</dbReference>
<dbReference type="Gene3D" id="3.40.47.10">
    <property type="match status" value="1"/>
</dbReference>
<dbReference type="InterPro" id="IPR014043">
    <property type="entry name" value="Acyl_transferase_dom"/>
</dbReference>
<keyword evidence="5" id="KW-0560">Oxidoreductase</keyword>
<feature type="domain" description="PKS/mFAS DH" evidence="11">
    <location>
        <begin position="1005"/>
        <end position="1318"/>
    </location>
</feature>
<comment type="caution">
    <text evidence="12">The sequence shown here is derived from an EMBL/GenBank/DDBJ whole genome shotgun (WGS) entry which is preliminary data.</text>
</comment>
<dbReference type="InterPro" id="IPR016035">
    <property type="entry name" value="Acyl_Trfase/lysoPLipase"/>
</dbReference>
<evidence type="ECO:0000256" key="2">
    <source>
        <dbReference type="ARBA" id="ARBA00022553"/>
    </source>
</evidence>
<dbReference type="CDD" id="cd00833">
    <property type="entry name" value="PKS"/>
    <property type="match status" value="1"/>
</dbReference>
<dbReference type="InterPro" id="IPR020841">
    <property type="entry name" value="PKS_Beta-ketoAc_synthase_dom"/>
</dbReference>
<dbReference type="InterPro" id="IPR020806">
    <property type="entry name" value="PKS_PP-bd"/>
</dbReference>
<keyword evidence="3" id="KW-0808">Transferase</keyword>
<dbReference type="Pfam" id="PF13602">
    <property type="entry name" value="ADH_zinc_N_2"/>
    <property type="match status" value="1"/>
</dbReference>
<dbReference type="InterPro" id="IPR049551">
    <property type="entry name" value="PKS_DH_C"/>
</dbReference>
<reference evidence="12" key="1">
    <citation type="journal article" date="2021" name="Nat. Commun.">
        <title>Genetic determinants of endophytism in the Arabidopsis root mycobiome.</title>
        <authorList>
            <person name="Mesny F."/>
            <person name="Miyauchi S."/>
            <person name="Thiergart T."/>
            <person name="Pickel B."/>
            <person name="Atanasova L."/>
            <person name="Karlsson M."/>
            <person name="Huettel B."/>
            <person name="Barry K.W."/>
            <person name="Haridas S."/>
            <person name="Chen C."/>
            <person name="Bauer D."/>
            <person name="Andreopoulos W."/>
            <person name="Pangilinan J."/>
            <person name="LaButti K."/>
            <person name="Riley R."/>
            <person name="Lipzen A."/>
            <person name="Clum A."/>
            <person name="Drula E."/>
            <person name="Henrissat B."/>
            <person name="Kohler A."/>
            <person name="Grigoriev I.V."/>
            <person name="Martin F.M."/>
            <person name="Hacquard S."/>
        </authorList>
    </citation>
    <scope>NUCLEOTIDE SEQUENCE</scope>
    <source>
        <strain evidence="12">MPI-SDFR-AT-0073</strain>
    </source>
</reference>
<dbReference type="InterPro" id="IPR029063">
    <property type="entry name" value="SAM-dependent_MTases_sf"/>
</dbReference>
<dbReference type="GO" id="GO:0016491">
    <property type="term" value="F:oxidoreductase activity"/>
    <property type="evidence" value="ECO:0007669"/>
    <property type="project" value="UniProtKB-KW"/>
</dbReference>
<dbReference type="Gene3D" id="3.90.180.10">
    <property type="entry name" value="Medium-chain alcohol dehydrogenases, catalytic domain"/>
    <property type="match status" value="1"/>
</dbReference>
<dbReference type="InterPro" id="IPR013968">
    <property type="entry name" value="PKS_KR"/>
</dbReference>
<dbReference type="Pfam" id="PF21089">
    <property type="entry name" value="PKS_DH_N"/>
    <property type="match status" value="1"/>
</dbReference>
<dbReference type="PROSITE" id="PS50075">
    <property type="entry name" value="CARRIER"/>
    <property type="match status" value="1"/>
</dbReference>
<dbReference type="PANTHER" id="PTHR43775:SF29">
    <property type="entry name" value="ASPERFURANONE POLYKETIDE SYNTHASE AFOG-RELATED"/>
    <property type="match status" value="1"/>
</dbReference>
<proteinExistence type="predicted"/>
<gene>
    <name evidence="12" type="ORF">BKA67DRAFT_526644</name>
</gene>
<dbReference type="SUPFAM" id="SSF47336">
    <property type="entry name" value="ACP-like"/>
    <property type="match status" value="1"/>
</dbReference>
<dbReference type="Pfam" id="PF00109">
    <property type="entry name" value="ketoacyl-synt"/>
    <property type="match status" value="1"/>
</dbReference>
<dbReference type="PROSITE" id="PS52004">
    <property type="entry name" value="KS3_2"/>
    <property type="match status" value="1"/>
</dbReference>
<dbReference type="GeneID" id="70127662"/>
<dbReference type="Pfam" id="PF14765">
    <property type="entry name" value="PS-DH"/>
    <property type="match status" value="1"/>
</dbReference>
<dbReference type="RefSeq" id="XP_045952606.1">
    <property type="nucleotide sequence ID" value="XM_046098770.1"/>
</dbReference>
<dbReference type="InterPro" id="IPR049552">
    <property type="entry name" value="PKS_DH_N"/>
</dbReference>
<dbReference type="Pfam" id="PF08242">
    <property type="entry name" value="Methyltransf_12"/>
    <property type="match status" value="1"/>
</dbReference>
<dbReference type="Pfam" id="PF23297">
    <property type="entry name" value="ACP_SdgA_C"/>
    <property type="match status" value="1"/>
</dbReference>
<dbReference type="InterPro" id="IPR014031">
    <property type="entry name" value="Ketoacyl_synth_C"/>
</dbReference>
<feature type="active site" description="Proton donor; for dehydratase activity" evidence="8">
    <location>
        <position position="1228"/>
    </location>
</feature>
<accession>A0A9P8RHS2</accession>
<feature type="domain" description="Carrier" evidence="9">
    <location>
        <begin position="2518"/>
        <end position="2595"/>
    </location>
</feature>
<evidence type="ECO:0000313" key="12">
    <source>
        <dbReference type="EMBL" id="KAH6646092.1"/>
    </source>
</evidence>
<evidence type="ECO:0000259" key="9">
    <source>
        <dbReference type="PROSITE" id="PS50075"/>
    </source>
</evidence>
<dbReference type="Gene3D" id="3.40.366.10">
    <property type="entry name" value="Malonyl-Coenzyme A Acyl Carrier Protein, domain 2"/>
    <property type="match status" value="1"/>
</dbReference>
<sequence>MEPIAIVGLSFKLPGDVTDEGALWQMLVDRRNAMTEWPANRIAIDAFFDKTSEARNRLQSRGGHFVSDDPASFDAPFFSITAKDAASMDPQQRWALECSFHAFENAGMPVESLKGSRMAVFGSSMSDDYSRMLSRDPDTFPRTAITGIQSAMLSNRVSWYYGLTGPSMTVDTACSSAMVSLDLACQSLRSREATSALVFGSNWMLAPDNSLMLANMGFTSPDSVCWSFDSRANGYGRGEGVIALVLKPLSAAIEDGDMIRAVIRSSGSNQDGHTPGLTQPSLDAQESLIRHVYEKANLDYDSTRYVEAHGTGTPVGDPIEMEAIGKVFRKFRSTEEPLYVGSIKSNIGHLEAGSGLAGILKAIMILEKGVIPPNALFENINPKIDTAFLRTQVPTGSISWPACGLRRVSVNSFGFGGTNAHVVLDSASHYLRSQGLVGHHRCTTLSTDLGVPHVLEDSSQAPVTTYDDSVFKTNPVVDDYRENLAHDQLNGITNGSTHILRNGTTNGGVTDFSDEITVNGKLPDYPRLLVWTASSEKTLVRLTSDYDAYYRAKIHADEEKLEQLAHTLASRRSCMKWRSFAVVHAGSGAQADIGLSVEKPLQTSTQPRTSVFVFTGQGAQYAGMGLELLVYRTFRDHLQKAEDIFASLGCTWSILDKIKDPDAMNNPEYSQPLCTAIQIALVELLRSFNITPKAVVGHSSGEIAAAYTAGALSIQSACKVAYLRGLVTAQAQVIHQSSPGAMLSVNITEDELPTYLRNSNSEDLGDKISIACVNSPSNCTLAATEAVIDRLKMQLEDDQIFAQKLNTGVAYHSPMMEEVASQYLNLLGTLDSPDTTKGGILMISSVTGCDVTPKVLTTAEYWVANLTSQVKFSPAVTALIQTVLNSGQKSEPHIDLIEIGPHAALRRPIRDITSQDSLREKVFWYGSVLDRSTPSHKAALVLLGRLFCRGYPVSLAEVNMSEVQVSERKARLLTDCPKYPFDHSHTFWSESRFSRDFRNQRDTFSYVLGYRSHDWNPLEPTWRNYLSTESMSWLGDHVVSGKTIFPGSGMLVMAMEAARETSSPGRSIRGFYFKEAQFLNSIPIGATVEEATETVTRLRPVKQMYEKEASWVEISIFAVHDGRWDECFTAKIQVQYHESATQVDGGKERRLGDQWVVDSYKRITGSCKSVIKPQVFYDFCQDLGITYGESFQLLNSITYTADEAAAAKITVAKSPHQGPGLVHPAILDASHHLLMAQMSKRRIETIPTLVPRQFNNTWISAAGWGPSETSQIRLVSISKCGKGKMPTESILYGLGDDDSILCKMEHMIMAPVSRNKMASPRSSGLLHSIEWKPQLSLLEPQQLQEICNARSIVSAESQADMINKYVNLDKAMTTAMYHALSRVTDADLQHAPAHIRQYAAMVGSHLRGDFLPPNGDTKIEVYLEDMLQTSEKELPEMEMTSIVARNLDGILRGHVNPLELIFSTDCAERLYRDLFRLVLDERFCKFLELATHETPELRILEVGAGTGGVTEHVLSAIRDFETQTGASLFAEYVYTDISAGFFDNARAKFQDFEERMVFKTFDLQRDASKQGFKHSSFDIVIAGSVLHATADLKSTLRGIRSLLKSGGRLVNLEMVMPDSACSNVTFGVLPGWWLSTEEWRATGPLITEEKWDEITKETGFSGNDMIIRDFDSAVWHLASLIVTTAVDPSGQPSQLPQLNLVIDPLSDDQLVLATELRIHTNTKTLCLRELGEAGLSRDDIIVCLLELDKPFLATISEQDFGTLQSLLRQTQKLLWITSSAITDESYAFDGLSTGFLRSIRSEEGEKYIATLNIESTSQIAPEACSGYIRKVLDSVFVKLSKERDFVVRDGFLSAGRAVEEVALNERHISLLEPKWERQSWLPGPPLALEVGTPGALDSLQLVEDRSYQNPLRPDEIEIEAKAWAISFRDTFIALGRLPAGEELGFECTGIVTRVGDQGSPDFQPGDRVCLAAFGSMRTYPRGKIDFVFKIPDGISFESAVSTINPGATAYHTLINLARLQKGERILIHSAAGSTGQMALYIAKMIGAEIFATVGFDDKKELLINEFDIPADHIFYSRNTSFAQGILRLTDGRGVDVVLNSLSGDGLRASWECVAPYGRFVEIGKSDIMSNSSLPMAGFAKNVSFFAMDLYHIAITKPELGRSLILSLMELLAEKRIDYPKPLHIYPVSRIEESFRLIQSGKNTGRVVITIDQAEVVSKLIRHQDRCEFNHEATYLVVGGLGGLGRAIVRWMARQGAKNMILPSRTGPVSQAAIQVVLDLKARGINVVTPICDASSFSSLSAVLEDCAKSMPPVKGCINGSMVLQDAVFQNMTHAQWELTIKSKVQVSWNLHRLLPNMDFFILLASLSGVYGSVAQSNYAAGCTFQDALARFRVARGENTVALDLGWMRSIGIVAETEKFQEYRQGVRNMIPLEEEELLALLELCCDSSTRRSPMRSQVMMGAKTPAYYAARGETPDSTVFSPLFSTFARVSDKMLQGGLPTKASDPAVLFRHASDLQERAEIFTNALIAKLARSLSMPSTEVEATKQLSDYGVDSLMAVELRNWISKDFKVQIAVFDIMGGTTLAAIGDLVATRTEI</sequence>
<dbReference type="OrthoDB" id="329835at2759"/>
<dbReference type="InterPro" id="IPR036291">
    <property type="entry name" value="NAD(P)-bd_dom_sf"/>
</dbReference>
<feature type="region of interest" description="N-terminal hotdog fold" evidence="8">
    <location>
        <begin position="1005"/>
        <end position="1139"/>
    </location>
</feature>
<keyword evidence="2" id="KW-0597">Phosphoprotein</keyword>
<dbReference type="GO" id="GO:0004315">
    <property type="term" value="F:3-oxoacyl-[acyl-carrier-protein] synthase activity"/>
    <property type="evidence" value="ECO:0007669"/>
    <property type="project" value="InterPro"/>
</dbReference>
<dbReference type="Pfam" id="PF02801">
    <property type="entry name" value="Ketoacyl-synt_C"/>
    <property type="match status" value="1"/>
</dbReference>
<dbReference type="PROSITE" id="PS00012">
    <property type="entry name" value="PHOSPHOPANTETHEINE"/>
    <property type="match status" value="1"/>
</dbReference>
<organism evidence="12 13">
    <name type="scientific">Truncatella angustata</name>
    <dbReference type="NCBI Taxonomy" id="152316"/>
    <lineage>
        <taxon>Eukaryota</taxon>
        <taxon>Fungi</taxon>
        <taxon>Dikarya</taxon>
        <taxon>Ascomycota</taxon>
        <taxon>Pezizomycotina</taxon>
        <taxon>Sordariomycetes</taxon>
        <taxon>Xylariomycetidae</taxon>
        <taxon>Amphisphaeriales</taxon>
        <taxon>Sporocadaceae</taxon>
        <taxon>Truncatella</taxon>
    </lineage>
</organism>
<dbReference type="SUPFAM" id="SSF51735">
    <property type="entry name" value="NAD(P)-binding Rossmann-fold domains"/>
    <property type="match status" value="2"/>
</dbReference>
<feature type="region of interest" description="C-terminal hotdog fold" evidence="8">
    <location>
        <begin position="1168"/>
        <end position="1318"/>
    </location>
</feature>
<evidence type="ECO:0000256" key="8">
    <source>
        <dbReference type="PROSITE-ProRule" id="PRU01363"/>
    </source>
</evidence>